<comment type="caution">
    <text evidence="3">The sequence shown here is derived from an EMBL/GenBank/DDBJ whole genome shotgun (WGS) entry which is preliminary data.</text>
</comment>
<dbReference type="InterPro" id="IPR020845">
    <property type="entry name" value="AMP-binding_CS"/>
</dbReference>
<dbReference type="PANTHER" id="PTHR45527">
    <property type="entry name" value="NONRIBOSOMAL PEPTIDE SYNTHETASE"/>
    <property type="match status" value="1"/>
</dbReference>
<dbReference type="InterPro" id="IPR045851">
    <property type="entry name" value="AMP-bd_C_sf"/>
</dbReference>
<feature type="non-terminal residue" evidence="3">
    <location>
        <position position="1"/>
    </location>
</feature>
<organism evidence="3 4">
    <name type="scientific">Streptosporangium algeriense</name>
    <dbReference type="NCBI Taxonomy" id="1682748"/>
    <lineage>
        <taxon>Bacteria</taxon>
        <taxon>Bacillati</taxon>
        <taxon>Actinomycetota</taxon>
        <taxon>Actinomycetes</taxon>
        <taxon>Streptosporangiales</taxon>
        <taxon>Streptosporangiaceae</taxon>
        <taxon>Streptosporangium</taxon>
    </lineage>
</organism>
<name>A0ABW3E3A6_9ACTN</name>
<proteinExistence type="predicted"/>
<dbReference type="SUPFAM" id="SSF56801">
    <property type="entry name" value="Acetyl-CoA synthetase-like"/>
    <property type="match status" value="1"/>
</dbReference>
<reference evidence="4" key="1">
    <citation type="journal article" date="2019" name="Int. J. Syst. Evol. Microbiol.">
        <title>The Global Catalogue of Microorganisms (GCM) 10K type strain sequencing project: providing services to taxonomists for standard genome sequencing and annotation.</title>
        <authorList>
            <consortium name="The Broad Institute Genomics Platform"/>
            <consortium name="The Broad Institute Genome Sequencing Center for Infectious Disease"/>
            <person name="Wu L."/>
            <person name="Ma J."/>
        </authorList>
    </citation>
    <scope>NUCLEOTIDE SEQUENCE [LARGE SCALE GENOMIC DNA]</scope>
    <source>
        <strain evidence="4">CCUG 62974</strain>
    </source>
</reference>
<evidence type="ECO:0000313" key="3">
    <source>
        <dbReference type="EMBL" id="MFD0889857.1"/>
    </source>
</evidence>
<evidence type="ECO:0000259" key="1">
    <source>
        <dbReference type="Pfam" id="PF00501"/>
    </source>
</evidence>
<dbReference type="PANTHER" id="PTHR45527:SF1">
    <property type="entry name" value="FATTY ACID SYNTHASE"/>
    <property type="match status" value="1"/>
</dbReference>
<feature type="non-terminal residue" evidence="3">
    <location>
        <position position="378"/>
    </location>
</feature>
<dbReference type="Pfam" id="PF13193">
    <property type="entry name" value="AMP-binding_C"/>
    <property type="match status" value="1"/>
</dbReference>
<dbReference type="Gene3D" id="2.30.38.10">
    <property type="entry name" value="Luciferase, Domain 3"/>
    <property type="match status" value="1"/>
</dbReference>
<feature type="domain" description="AMP-dependent synthetase/ligase" evidence="1">
    <location>
        <begin position="8"/>
        <end position="222"/>
    </location>
</feature>
<evidence type="ECO:0000259" key="2">
    <source>
        <dbReference type="Pfam" id="PF13193"/>
    </source>
</evidence>
<dbReference type="InterPro" id="IPR025110">
    <property type="entry name" value="AMP-bd_C"/>
</dbReference>
<dbReference type="InterPro" id="IPR010071">
    <property type="entry name" value="AA_adenyl_dom"/>
</dbReference>
<dbReference type="PROSITE" id="PS00455">
    <property type="entry name" value="AMP_BINDING"/>
    <property type="match status" value="1"/>
</dbReference>
<dbReference type="Proteomes" id="UP001597024">
    <property type="component" value="Unassembled WGS sequence"/>
</dbReference>
<sequence length="378" mass="40187">ATVPATVPDTTRPDHTAYVMFTSGSTGTPKGITITHQNVIDLALSRCFDGITSRSALLHSPTAFDASTYELWVPLLSGGRVVVAPPGQLDTADFARLLSGGVVDALWLTAGLFNLVAQEAPECFAAVREVWTGGDVVSSASVRRVLERCPGLVVVDGYGPTETTTFATCHRMGSAGSVPASVPIGRPLDNMRVYVLDEALQPVPAGIAGELYLGGEGLARGYVGRPDLTAERFVACPYGGRMYRTGDLVRWNASGELEFVGRADGQVKIRGFRIEPGEVEAVIGEVSSAGQVVVIVREDRPGDKRLVAYVTGDVTVERVREHVGARLPGYMVPVVVVLDVLPVTANGKIDRRALPIPDLGTAEGREPRTPREEILCGL</sequence>
<dbReference type="Gene3D" id="3.30.300.30">
    <property type="match status" value="1"/>
</dbReference>
<dbReference type="Gene3D" id="3.40.50.980">
    <property type="match status" value="2"/>
</dbReference>
<dbReference type="EMBL" id="JBHTHX010002068">
    <property type="protein sequence ID" value="MFD0889857.1"/>
    <property type="molecule type" value="Genomic_DNA"/>
</dbReference>
<evidence type="ECO:0000313" key="4">
    <source>
        <dbReference type="Proteomes" id="UP001597024"/>
    </source>
</evidence>
<accession>A0ABW3E3A6</accession>
<dbReference type="InterPro" id="IPR000873">
    <property type="entry name" value="AMP-dep_synth/lig_dom"/>
</dbReference>
<feature type="domain" description="AMP-binding enzyme C-terminal" evidence="2">
    <location>
        <begin position="278"/>
        <end position="348"/>
    </location>
</feature>
<keyword evidence="4" id="KW-1185">Reference proteome</keyword>
<dbReference type="Pfam" id="PF00501">
    <property type="entry name" value="AMP-binding"/>
    <property type="match status" value="1"/>
</dbReference>
<protein>
    <submittedName>
        <fullName evidence="3">Amino acid adenylation domain-containing protein</fullName>
    </submittedName>
</protein>
<gene>
    <name evidence="3" type="ORF">ACFQ08_35400</name>
</gene>
<dbReference type="NCBIfam" id="TIGR01733">
    <property type="entry name" value="AA-adenyl-dom"/>
    <property type="match status" value="1"/>
</dbReference>